<dbReference type="Gene3D" id="3.40.50.150">
    <property type="entry name" value="Vaccinia Virus protein VP39"/>
    <property type="match status" value="1"/>
</dbReference>
<dbReference type="SUPFAM" id="SSF53335">
    <property type="entry name" value="S-adenosyl-L-methionine-dependent methyltransferases"/>
    <property type="match status" value="1"/>
</dbReference>
<dbReference type="Pfam" id="PF13489">
    <property type="entry name" value="Methyltransf_23"/>
    <property type="match status" value="1"/>
</dbReference>
<evidence type="ECO:0000313" key="2">
    <source>
        <dbReference type="Proteomes" id="UP001159427"/>
    </source>
</evidence>
<comment type="caution">
    <text evidence="1">The sequence shown here is derived from an EMBL/GenBank/DDBJ whole genome shotgun (WGS) entry which is preliminary data.</text>
</comment>
<dbReference type="Proteomes" id="UP001159427">
    <property type="component" value="Unassembled WGS sequence"/>
</dbReference>
<dbReference type="CDD" id="cd02440">
    <property type="entry name" value="AdoMet_MTases"/>
    <property type="match status" value="1"/>
</dbReference>
<dbReference type="InterPro" id="IPR029063">
    <property type="entry name" value="SAM-dependent_MTases_sf"/>
</dbReference>
<protein>
    <recommendedName>
        <fullName evidence="3">Histamine N-methyltransferase</fullName>
    </recommendedName>
</protein>
<gene>
    <name evidence="1" type="ORF">PEVE_00003620</name>
</gene>
<accession>A0ABN8QA98</accession>
<organism evidence="1 2">
    <name type="scientific">Porites evermanni</name>
    <dbReference type="NCBI Taxonomy" id="104178"/>
    <lineage>
        <taxon>Eukaryota</taxon>
        <taxon>Metazoa</taxon>
        <taxon>Cnidaria</taxon>
        <taxon>Anthozoa</taxon>
        <taxon>Hexacorallia</taxon>
        <taxon>Scleractinia</taxon>
        <taxon>Fungiina</taxon>
        <taxon>Poritidae</taxon>
        <taxon>Porites</taxon>
    </lineage>
</organism>
<dbReference type="EMBL" id="CALNXI010001217">
    <property type="protein sequence ID" value="CAH3160512.1"/>
    <property type="molecule type" value="Genomic_DNA"/>
</dbReference>
<reference evidence="1 2" key="1">
    <citation type="submission" date="2022-05" db="EMBL/GenBank/DDBJ databases">
        <authorList>
            <consortium name="Genoscope - CEA"/>
            <person name="William W."/>
        </authorList>
    </citation>
    <scope>NUCLEOTIDE SEQUENCE [LARGE SCALE GENOMIC DNA]</scope>
</reference>
<sequence length="297" mass="33637">MAAILAKEGHYLATMEAFLSSLEAAEKRFDFVEEMVAHVMKNMFKGGLLRFRNYRNATPLLRVLGVGSGDGQIDLRILDVISSAIGCSKIHATILEPDVELMARFRSRVSPSPEKLEGKATFEWHEMTLEKFMESSPQIQQFDLIHFVASLYYMDAEQALRNCYSRLAPGGAIFCTLVAEESFFSKLARKLKGKINLGSINKFYTEVDIESISKRNNWNYEELKKCSSDADITSCFDHSSTAGGLLLDFLTHCQDFRGTVDKMLFKEVMNFLEEQSFTDDSGRKIIKPQRIAAVIYK</sequence>
<evidence type="ECO:0008006" key="3">
    <source>
        <dbReference type="Google" id="ProtNLM"/>
    </source>
</evidence>
<proteinExistence type="predicted"/>
<keyword evidence="2" id="KW-1185">Reference proteome</keyword>
<evidence type="ECO:0000313" key="1">
    <source>
        <dbReference type="EMBL" id="CAH3160512.1"/>
    </source>
</evidence>
<name>A0ABN8QA98_9CNID</name>